<sequence>MIYTDKTKKAMKLCYEAHKDQVDKSGLPYVFHPAHVAEQMTDEATTIVALLHDVVEDTDYTLEDLAAEGFGKEILEAVALMTHEDDVPYLDYVAKLKDNPIARAVKLADLAHNSDLSRIGEVDEETKQRLEKYKKAMALLEENPLR</sequence>
<accession>A0A1I2EC00</accession>
<dbReference type="Gene3D" id="1.10.3210.10">
    <property type="entry name" value="Hypothetical protein af1432"/>
    <property type="match status" value="1"/>
</dbReference>
<dbReference type="InterPro" id="IPR052194">
    <property type="entry name" value="MESH1"/>
</dbReference>
<protein>
    <submittedName>
        <fullName evidence="1">HD domain-containing protein</fullName>
    </submittedName>
</protein>
<proteinExistence type="predicted"/>
<evidence type="ECO:0000313" key="1">
    <source>
        <dbReference type="EMBL" id="SFE90249.1"/>
    </source>
</evidence>
<dbReference type="AlphaFoldDB" id="A0A1I2EC00"/>
<gene>
    <name evidence="1" type="ORF">SAMN05216245_1335</name>
</gene>
<dbReference type="STRING" id="1123323.SAMN05216245_1335"/>
<dbReference type="OrthoDB" id="9781544at2"/>
<dbReference type="GO" id="GO:0008893">
    <property type="term" value="F:guanosine-3',5'-bis(diphosphate) 3'-diphosphatase activity"/>
    <property type="evidence" value="ECO:0007669"/>
    <property type="project" value="TreeGrafter"/>
</dbReference>
<keyword evidence="2" id="KW-1185">Reference proteome</keyword>
<dbReference type="SUPFAM" id="SSF109604">
    <property type="entry name" value="HD-domain/PDEase-like"/>
    <property type="match status" value="1"/>
</dbReference>
<dbReference type="Pfam" id="PF13328">
    <property type="entry name" value="HD_4"/>
    <property type="match status" value="1"/>
</dbReference>
<dbReference type="PANTHER" id="PTHR46246:SF1">
    <property type="entry name" value="GUANOSINE-3',5'-BIS(DIPHOSPHATE) 3'-PYROPHOSPHOHYDROLASE MESH1"/>
    <property type="match status" value="1"/>
</dbReference>
<dbReference type="EMBL" id="FONL01000033">
    <property type="protein sequence ID" value="SFE90249.1"/>
    <property type="molecule type" value="Genomic_DNA"/>
</dbReference>
<reference evidence="1 2" key="1">
    <citation type="submission" date="2016-10" db="EMBL/GenBank/DDBJ databases">
        <authorList>
            <person name="de Groot N.N."/>
        </authorList>
    </citation>
    <scope>NUCLEOTIDE SEQUENCE [LARGE SCALE GENOMIC DNA]</scope>
    <source>
        <strain evidence="1 2">DSM 9236</strain>
    </source>
</reference>
<evidence type="ECO:0000313" key="2">
    <source>
        <dbReference type="Proteomes" id="UP000198896"/>
    </source>
</evidence>
<dbReference type="RefSeq" id="WP_093914375.1">
    <property type="nucleotide sequence ID" value="NZ_FONL01000033.1"/>
</dbReference>
<name>A0A1I2EC00_9FIRM</name>
<organism evidence="1 2">
    <name type="scientific">Succiniclasticum ruminis DSM 9236</name>
    <dbReference type="NCBI Taxonomy" id="1123323"/>
    <lineage>
        <taxon>Bacteria</taxon>
        <taxon>Bacillati</taxon>
        <taxon>Bacillota</taxon>
        <taxon>Negativicutes</taxon>
        <taxon>Acidaminococcales</taxon>
        <taxon>Acidaminococcaceae</taxon>
        <taxon>Succiniclasticum</taxon>
    </lineage>
</organism>
<dbReference type="PANTHER" id="PTHR46246">
    <property type="entry name" value="GUANOSINE-3',5'-BIS(DIPHOSPHATE) 3'-PYROPHOSPHOHYDROLASE MESH1"/>
    <property type="match status" value="1"/>
</dbReference>
<dbReference type="Proteomes" id="UP000198896">
    <property type="component" value="Unassembled WGS sequence"/>
</dbReference>